<gene>
    <name evidence="6" type="primary">LOC106815788</name>
</gene>
<name>A0ABM1EUB1_PRICU</name>
<evidence type="ECO:0000256" key="3">
    <source>
        <dbReference type="ARBA" id="ARBA00023242"/>
    </source>
</evidence>
<evidence type="ECO:0000256" key="1">
    <source>
        <dbReference type="ARBA" id="ARBA00004123"/>
    </source>
</evidence>
<dbReference type="Proteomes" id="UP000695022">
    <property type="component" value="Unplaced"/>
</dbReference>
<dbReference type="SMART" id="SM00391">
    <property type="entry name" value="MBD"/>
    <property type="match status" value="1"/>
</dbReference>
<dbReference type="Pfam" id="PF01429">
    <property type="entry name" value="MBD"/>
    <property type="match status" value="1"/>
</dbReference>
<dbReference type="PANTHER" id="PTHR15074">
    <property type="entry name" value="METHYL-CPG-BINDING PROTEIN"/>
    <property type="match status" value="1"/>
</dbReference>
<dbReference type="SUPFAM" id="SSF54171">
    <property type="entry name" value="DNA-binding domain"/>
    <property type="match status" value="1"/>
</dbReference>
<keyword evidence="5" id="KW-1185">Reference proteome</keyword>
<dbReference type="PANTHER" id="PTHR15074:SF0">
    <property type="entry name" value="METHYL-CPG-BINDING DOMAIN PROTEIN 4-LIKE PROTEIN"/>
    <property type="match status" value="1"/>
</dbReference>
<dbReference type="InterPro" id="IPR011257">
    <property type="entry name" value="DNA_glycosylase"/>
</dbReference>
<feature type="domain" description="MBD" evidence="4">
    <location>
        <begin position="7"/>
        <end position="84"/>
    </location>
</feature>
<evidence type="ECO:0000313" key="5">
    <source>
        <dbReference type="Proteomes" id="UP000695022"/>
    </source>
</evidence>
<comment type="subcellular location">
    <subcellularLocation>
        <location evidence="1">Nucleus</location>
    </subcellularLocation>
</comment>
<evidence type="ECO:0000256" key="2">
    <source>
        <dbReference type="ARBA" id="ARBA00022553"/>
    </source>
</evidence>
<dbReference type="RefSeq" id="XP_014675782.1">
    <property type="nucleotide sequence ID" value="XM_014820296.1"/>
</dbReference>
<organism evidence="5 6">
    <name type="scientific">Priapulus caudatus</name>
    <name type="common">Priapulid worm</name>
    <dbReference type="NCBI Taxonomy" id="37621"/>
    <lineage>
        <taxon>Eukaryota</taxon>
        <taxon>Metazoa</taxon>
        <taxon>Ecdysozoa</taxon>
        <taxon>Scalidophora</taxon>
        <taxon>Priapulida</taxon>
        <taxon>Priapulimorpha</taxon>
        <taxon>Priapulimorphida</taxon>
        <taxon>Priapulidae</taxon>
        <taxon>Priapulus</taxon>
    </lineage>
</organism>
<dbReference type="Gene3D" id="3.30.890.10">
    <property type="entry name" value="Methyl-cpg-binding Protein 2, Chain A"/>
    <property type="match status" value="1"/>
</dbReference>
<dbReference type="Gene3D" id="1.10.340.30">
    <property type="entry name" value="Hypothetical protein, domain 2"/>
    <property type="match status" value="1"/>
</dbReference>
<sequence>METDSNNMNASCTNVVGLPGWSRKRVQRASGKSKGKYDVYIISPDGRKFRSRPELLTYLNIHNNVDCLDAFRSVVNFAFGYNATNINQQNKRTTRKLLVRKSRETLASTSTVIDNETDEAHGTKDGSSQLLYRKDLDCTIQDAPTSPCVDPVMQSPSRSDEENFPHVATTSQGDLTAKGISVRPGKCKRVTSKSKYFSRRGSCKVIGPPRKLRMREKISSILSQEESRWTPPKSPYNLVQECLYHNPWQLLVATIFLNKTSGNKAIPLLWKFLELYPTPEVARVSDWEPMAKLLQPLGLYEKRAKIIIRMSDEFLSKKWTYPIELHGIGKYGNDSYRIFCLGEWREVGARGQRHLVAHTADKSSAADAGGATWRHGAWWMHAAQHTALSVPDDTVQRDGGAVQRDGGAVQRDGGATWRRSAARWRYLATRLTVAAQPGDATDDGG</sequence>
<dbReference type="InterPro" id="IPR001739">
    <property type="entry name" value="Methyl_CpG_DNA-bd"/>
</dbReference>
<protein>
    <submittedName>
        <fullName evidence="6">Uncharacterized protein LOC106815788</fullName>
    </submittedName>
</protein>
<accession>A0ABM1EUB1</accession>
<dbReference type="InterPro" id="IPR016177">
    <property type="entry name" value="DNA-bd_dom_sf"/>
</dbReference>
<keyword evidence="3" id="KW-0539">Nucleus</keyword>
<reference evidence="6" key="1">
    <citation type="submission" date="2025-08" db="UniProtKB">
        <authorList>
            <consortium name="RefSeq"/>
        </authorList>
    </citation>
    <scope>IDENTIFICATION</scope>
</reference>
<dbReference type="SUPFAM" id="SSF48150">
    <property type="entry name" value="DNA-glycosylase"/>
    <property type="match status" value="1"/>
</dbReference>
<evidence type="ECO:0000259" key="4">
    <source>
        <dbReference type="PROSITE" id="PS50982"/>
    </source>
</evidence>
<evidence type="ECO:0000313" key="6">
    <source>
        <dbReference type="RefSeq" id="XP_014675782.1"/>
    </source>
</evidence>
<proteinExistence type="predicted"/>
<keyword evidence="2" id="KW-0597">Phosphoprotein</keyword>
<feature type="non-terminal residue" evidence="6">
    <location>
        <position position="445"/>
    </location>
</feature>
<dbReference type="GeneID" id="106815788"/>
<dbReference type="InterPro" id="IPR045138">
    <property type="entry name" value="MeCP2/MBD4"/>
</dbReference>
<dbReference type="PROSITE" id="PS50982">
    <property type="entry name" value="MBD"/>
    <property type="match status" value="1"/>
</dbReference>